<dbReference type="AlphaFoldDB" id="D2VLC4"/>
<dbReference type="InParanoid" id="D2VLC4"/>
<keyword evidence="1" id="KW-0732">Signal</keyword>
<dbReference type="SUPFAM" id="SSF53955">
    <property type="entry name" value="Lysozyme-like"/>
    <property type="match status" value="1"/>
</dbReference>
<proteinExistence type="predicted"/>
<dbReference type="Gene3D" id="2.30.30.40">
    <property type="entry name" value="SH3 Domains"/>
    <property type="match status" value="1"/>
</dbReference>
<dbReference type="Proteomes" id="UP000006671">
    <property type="component" value="Unassembled WGS sequence"/>
</dbReference>
<feature type="domain" description="TtsA-like Glycoside hydrolase family 108" evidence="2">
    <location>
        <begin position="149"/>
        <end position="256"/>
    </location>
</feature>
<feature type="signal peptide" evidence="1">
    <location>
        <begin position="1"/>
        <end position="23"/>
    </location>
</feature>
<evidence type="ECO:0000256" key="1">
    <source>
        <dbReference type="SAM" id="SignalP"/>
    </source>
</evidence>
<dbReference type="GeneID" id="8851851"/>
<dbReference type="Gene3D" id="1.20.141.10">
    <property type="entry name" value="Chitosanase, subunit A, domain 1"/>
    <property type="match status" value="1"/>
</dbReference>
<sequence length="321" mass="35057">MQKLSVILLITTFLCVILGLTSALSLEKKLAKALIQEIKQQLLEKNVQSLADQQAFAPESRCTNVASALNVRTSPGGNLVKTLGNNVPVTVYETTDKDGTKWARIGDNQWVSAQFLKMACSNSNTNTGSSSTAGGRDSKTGDKAAEALAEIFKSEGKCQNWASDSGNSFQGKIGYTCMGVIPAECWNNRNGIFAPLASGYTGHPADFCYYAYNKNIAVYKTCAAKLYTTNYFTPGGCANLPQPAFYVCADIAVNSGTGRSRQYLNELGGYKNQDAKAFARLLNERHRKDYLYWGRPGTANNKFLKGWLARADARAKYIDTY</sequence>
<dbReference type="KEGG" id="ngr:NAEGRDRAFT_80430"/>
<dbReference type="Pfam" id="PF05838">
    <property type="entry name" value="Glyco_hydro_108"/>
    <property type="match status" value="1"/>
</dbReference>
<dbReference type="OrthoDB" id="10258417at2759"/>
<evidence type="ECO:0000259" key="2">
    <source>
        <dbReference type="Pfam" id="PF05838"/>
    </source>
</evidence>
<dbReference type="EMBL" id="GG738880">
    <property type="protein sequence ID" value="EFC42362.1"/>
    <property type="molecule type" value="Genomic_DNA"/>
</dbReference>
<evidence type="ECO:0000313" key="3">
    <source>
        <dbReference type="EMBL" id="EFC42362.1"/>
    </source>
</evidence>
<feature type="chain" id="PRO_5003037666" evidence="1">
    <location>
        <begin position="24"/>
        <end position="321"/>
    </location>
</feature>
<reference evidence="3 4" key="1">
    <citation type="journal article" date="2010" name="Cell">
        <title>The genome of Naegleria gruberi illuminates early eukaryotic versatility.</title>
        <authorList>
            <person name="Fritz-Laylin L.K."/>
            <person name="Prochnik S.E."/>
            <person name="Ginger M.L."/>
            <person name="Dacks J.B."/>
            <person name="Carpenter M.L."/>
            <person name="Field M.C."/>
            <person name="Kuo A."/>
            <person name="Paredez A."/>
            <person name="Chapman J."/>
            <person name="Pham J."/>
            <person name="Shu S."/>
            <person name="Neupane R."/>
            <person name="Cipriano M."/>
            <person name="Mancuso J."/>
            <person name="Tu H."/>
            <person name="Salamov A."/>
            <person name="Lindquist E."/>
            <person name="Shapiro H."/>
            <person name="Lucas S."/>
            <person name="Grigoriev I.V."/>
            <person name="Cande W.Z."/>
            <person name="Fulton C."/>
            <person name="Rokhsar D.S."/>
            <person name="Dawson S.C."/>
        </authorList>
    </citation>
    <scope>NUCLEOTIDE SEQUENCE [LARGE SCALE GENOMIC DNA]</scope>
    <source>
        <strain evidence="3 4">NEG-M</strain>
    </source>
</reference>
<dbReference type="RefSeq" id="XP_002675106.1">
    <property type="nucleotide sequence ID" value="XM_002675060.1"/>
</dbReference>
<keyword evidence="4" id="KW-1185">Reference proteome</keyword>
<accession>D2VLC4</accession>
<evidence type="ECO:0000313" key="4">
    <source>
        <dbReference type="Proteomes" id="UP000006671"/>
    </source>
</evidence>
<organism evidence="4">
    <name type="scientific">Naegleria gruberi</name>
    <name type="common">Amoeba</name>
    <dbReference type="NCBI Taxonomy" id="5762"/>
    <lineage>
        <taxon>Eukaryota</taxon>
        <taxon>Discoba</taxon>
        <taxon>Heterolobosea</taxon>
        <taxon>Tetramitia</taxon>
        <taxon>Eutetramitia</taxon>
        <taxon>Vahlkampfiidae</taxon>
        <taxon>Naegleria</taxon>
    </lineage>
</organism>
<protein>
    <submittedName>
        <fullName evidence="3">Predicted protein</fullName>
    </submittedName>
</protein>
<dbReference type="InterPro" id="IPR023346">
    <property type="entry name" value="Lysozyme-like_dom_sf"/>
</dbReference>
<name>D2VLC4_NAEGR</name>
<dbReference type="VEuPathDB" id="AmoebaDB:NAEGRDRAFT_80430"/>
<gene>
    <name evidence="3" type="ORF">NAEGRDRAFT_80430</name>
</gene>
<dbReference type="OMA" id="TKWARIG"/>
<dbReference type="InterPro" id="IPR008565">
    <property type="entry name" value="TtsA-like_GH18_dom"/>
</dbReference>